<feature type="domain" description="PAC" evidence="21">
    <location>
        <begin position="434"/>
        <end position="486"/>
    </location>
</feature>
<dbReference type="Pfam" id="PF01627">
    <property type="entry name" value="Hpt"/>
    <property type="match status" value="1"/>
</dbReference>
<dbReference type="Gene3D" id="3.30.450.350">
    <property type="entry name" value="CHASE domain"/>
    <property type="match status" value="1"/>
</dbReference>
<evidence type="ECO:0000256" key="6">
    <source>
        <dbReference type="ARBA" id="ARBA00022553"/>
    </source>
</evidence>
<evidence type="ECO:0000256" key="10">
    <source>
        <dbReference type="ARBA" id="ARBA00022840"/>
    </source>
</evidence>
<dbReference type="CDD" id="cd00082">
    <property type="entry name" value="HisKA"/>
    <property type="match status" value="1"/>
</dbReference>
<feature type="domain" description="PAS" evidence="20">
    <location>
        <begin position="866"/>
        <end position="912"/>
    </location>
</feature>
<keyword evidence="13 17" id="KW-0472">Membrane</keyword>
<accession>A0A4P9ULX0</accession>
<dbReference type="Pfam" id="PF00072">
    <property type="entry name" value="Response_reg"/>
    <property type="match status" value="1"/>
</dbReference>
<dbReference type="EMBL" id="CP035467">
    <property type="protein sequence ID" value="QCW82279.1"/>
    <property type="molecule type" value="Genomic_DNA"/>
</dbReference>
<dbReference type="SUPFAM" id="SSF47384">
    <property type="entry name" value="Homodimeric domain of signal transducing histidine kinase"/>
    <property type="match status" value="1"/>
</dbReference>
<comment type="catalytic activity">
    <reaction evidence="1">
        <text>ATP + protein L-histidine = ADP + protein N-phospho-L-histidine.</text>
        <dbReference type="EC" id="2.7.13.3"/>
    </reaction>
</comment>
<evidence type="ECO:0000313" key="24">
    <source>
        <dbReference type="EMBL" id="QCW82279.1"/>
    </source>
</evidence>
<keyword evidence="10" id="KW-0547">Nucleotide-binding</keyword>
<evidence type="ECO:0000259" key="18">
    <source>
        <dbReference type="PROSITE" id="PS50109"/>
    </source>
</evidence>
<dbReference type="InterPro" id="IPR001610">
    <property type="entry name" value="PAC"/>
</dbReference>
<dbReference type="SUPFAM" id="SSF55785">
    <property type="entry name" value="PYP-like sensor domain (PAS domain)"/>
    <property type="match status" value="5"/>
</dbReference>
<name>A0A4P9ULX0_METBY</name>
<dbReference type="InterPro" id="IPR013656">
    <property type="entry name" value="PAS_4"/>
</dbReference>
<gene>
    <name evidence="24" type="ORF">EQU24_08530</name>
</gene>
<dbReference type="Pfam" id="PF03924">
    <property type="entry name" value="CHASE"/>
    <property type="match status" value="1"/>
</dbReference>
<organism evidence="24 25">
    <name type="scientific">Methylotuvimicrobium buryatense</name>
    <name type="common">Methylomicrobium buryatense</name>
    <dbReference type="NCBI Taxonomy" id="95641"/>
    <lineage>
        <taxon>Bacteria</taxon>
        <taxon>Pseudomonadati</taxon>
        <taxon>Pseudomonadota</taxon>
        <taxon>Gammaproteobacteria</taxon>
        <taxon>Methylococcales</taxon>
        <taxon>Methylococcaceae</taxon>
        <taxon>Methylotuvimicrobium</taxon>
    </lineage>
</organism>
<dbReference type="InterPro" id="IPR000700">
    <property type="entry name" value="PAS-assoc_C"/>
</dbReference>
<evidence type="ECO:0000259" key="23">
    <source>
        <dbReference type="PROSITE" id="PS50894"/>
    </source>
</evidence>
<dbReference type="Gene3D" id="2.10.70.100">
    <property type="match status" value="1"/>
</dbReference>
<dbReference type="InterPro" id="IPR005467">
    <property type="entry name" value="His_kinase_dom"/>
</dbReference>
<dbReference type="InterPro" id="IPR035965">
    <property type="entry name" value="PAS-like_dom_sf"/>
</dbReference>
<dbReference type="PANTHER" id="PTHR43047:SF64">
    <property type="entry name" value="HISTIDINE KINASE CONTAINING CHEY-HOMOLOGOUS RECEIVER DOMAIN AND PAS DOMAIN-RELATED"/>
    <property type="match status" value="1"/>
</dbReference>
<dbReference type="InterPro" id="IPR003661">
    <property type="entry name" value="HisK_dim/P_dom"/>
</dbReference>
<dbReference type="SUPFAM" id="SSF47226">
    <property type="entry name" value="Histidine-containing phosphotransfer domain, HPT domain"/>
    <property type="match status" value="1"/>
</dbReference>
<dbReference type="InterPro" id="IPR000014">
    <property type="entry name" value="PAS"/>
</dbReference>
<dbReference type="Gene3D" id="3.40.50.2300">
    <property type="match status" value="1"/>
</dbReference>
<keyword evidence="12" id="KW-0902">Two-component regulatory system</keyword>
<dbReference type="InterPro" id="IPR008207">
    <property type="entry name" value="Sig_transdc_His_kin_Hpt_dom"/>
</dbReference>
<evidence type="ECO:0000256" key="13">
    <source>
        <dbReference type="ARBA" id="ARBA00023136"/>
    </source>
</evidence>
<dbReference type="GO" id="GO:0005886">
    <property type="term" value="C:plasma membrane"/>
    <property type="evidence" value="ECO:0007669"/>
    <property type="project" value="UniProtKB-SubCell"/>
</dbReference>
<feature type="modified residue" description="Phosphohistidine" evidence="14">
    <location>
        <position position="1453"/>
    </location>
</feature>
<dbReference type="InterPro" id="IPR001789">
    <property type="entry name" value="Sig_transdc_resp-reg_receiver"/>
</dbReference>
<dbReference type="NCBIfam" id="TIGR00229">
    <property type="entry name" value="sensory_box"/>
    <property type="match status" value="4"/>
</dbReference>
<dbReference type="SUPFAM" id="SSF55874">
    <property type="entry name" value="ATPase domain of HSP90 chaperone/DNA topoisomerase II/histidine kinase"/>
    <property type="match status" value="1"/>
</dbReference>
<feature type="domain" description="CHASE" evidence="22">
    <location>
        <begin position="81"/>
        <end position="303"/>
    </location>
</feature>
<dbReference type="FunFam" id="3.30.565.10:FF:000010">
    <property type="entry name" value="Sensor histidine kinase RcsC"/>
    <property type="match status" value="1"/>
</dbReference>
<dbReference type="InterPro" id="IPR011006">
    <property type="entry name" value="CheY-like_superfamily"/>
</dbReference>
<dbReference type="PROSITE" id="PS50112">
    <property type="entry name" value="PAS"/>
    <property type="match status" value="2"/>
</dbReference>
<comment type="subcellular location">
    <subcellularLocation>
        <location evidence="2">Cell inner membrane</location>
        <topology evidence="2">Multi-pass membrane protein</topology>
    </subcellularLocation>
</comment>
<reference evidence="25" key="1">
    <citation type="journal article" date="2019" name="J. Bacteriol.">
        <title>A Mutagenic Screen Identifies a TonB-Dependent Receptor Required for the Lanthanide Metal Switch in the Type I Methanotroph 'Methylotuvimicrobium buryatense' 5GB1C.</title>
        <authorList>
            <person name="Groom J.D."/>
            <person name="Ford S.M."/>
            <person name="Pesesky M.W."/>
            <person name="Lidstrom M.E."/>
        </authorList>
    </citation>
    <scope>NUCLEOTIDE SEQUENCE [LARGE SCALE GENOMIC DNA]</scope>
    <source>
        <strain evidence="25">5GB1C</strain>
    </source>
</reference>
<dbReference type="SMART" id="SM00086">
    <property type="entry name" value="PAC"/>
    <property type="match status" value="5"/>
</dbReference>
<protein>
    <recommendedName>
        <fullName evidence="3">histidine kinase</fullName>
        <ecNumber evidence="3">2.7.13.3</ecNumber>
    </recommendedName>
</protein>
<dbReference type="KEGG" id="mbur:EQU24_08530"/>
<dbReference type="Gene3D" id="1.20.120.160">
    <property type="entry name" value="HPT domain"/>
    <property type="match status" value="1"/>
</dbReference>
<evidence type="ECO:0000256" key="16">
    <source>
        <dbReference type="SAM" id="Coils"/>
    </source>
</evidence>
<evidence type="ECO:0000256" key="8">
    <source>
        <dbReference type="ARBA" id="ARBA00022692"/>
    </source>
</evidence>
<dbReference type="Pfam" id="PF00512">
    <property type="entry name" value="HisKA"/>
    <property type="match status" value="1"/>
</dbReference>
<evidence type="ECO:0000256" key="17">
    <source>
        <dbReference type="SAM" id="Phobius"/>
    </source>
</evidence>
<dbReference type="EC" id="2.7.13.3" evidence="3"/>
<dbReference type="InterPro" id="IPR013655">
    <property type="entry name" value="PAS_fold_3"/>
</dbReference>
<feature type="domain" description="PAC" evidence="21">
    <location>
        <begin position="939"/>
        <end position="991"/>
    </location>
</feature>
<dbReference type="SMART" id="SM00448">
    <property type="entry name" value="REC"/>
    <property type="match status" value="1"/>
</dbReference>
<dbReference type="InterPro" id="IPR003594">
    <property type="entry name" value="HATPase_dom"/>
</dbReference>
<dbReference type="SMART" id="SM01079">
    <property type="entry name" value="CHASE"/>
    <property type="match status" value="1"/>
</dbReference>
<keyword evidence="10" id="KW-0067">ATP-binding</keyword>
<dbReference type="STRING" id="675511.GCA_000341735_01320"/>
<dbReference type="PROSITE" id="PS50109">
    <property type="entry name" value="HIS_KIN"/>
    <property type="match status" value="1"/>
</dbReference>
<keyword evidence="4" id="KW-1003">Cell membrane</keyword>
<dbReference type="SMART" id="SM00091">
    <property type="entry name" value="PAS"/>
    <property type="match status" value="3"/>
</dbReference>
<keyword evidence="25" id="KW-1185">Reference proteome</keyword>
<feature type="transmembrane region" description="Helical" evidence="17">
    <location>
        <begin position="12"/>
        <end position="35"/>
    </location>
</feature>
<evidence type="ECO:0000256" key="4">
    <source>
        <dbReference type="ARBA" id="ARBA00022475"/>
    </source>
</evidence>
<evidence type="ECO:0000256" key="11">
    <source>
        <dbReference type="ARBA" id="ARBA00022989"/>
    </source>
</evidence>
<evidence type="ECO:0000256" key="9">
    <source>
        <dbReference type="ARBA" id="ARBA00022777"/>
    </source>
</evidence>
<dbReference type="Gene3D" id="3.30.565.10">
    <property type="entry name" value="Histidine kinase-like ATPase, C-terminal domain"/>
    <property type="match status" value="1"/>
</dbReference>
<dbReference type="RefSeq" id="WP_017839891.1">
    <property type="nucleotide sequence ID" value="NZ_CP035467.1"/>
</dbReference>
<keyword evidence="8 17" id="KW-0812">Transmembrane</keyword>
<dbReference type="SMART" id="SM00073">
    <property type="entry name" value="HPT"/>
    <property type="match status" value="1"/>
</dbReference>
<keyword evidence="5" id="KW-0997">Cell inner membrane</keyword>
<feature type="domain" description="PAC" evidence="21">
    <location>
        <begin position="563"/>
        <end position="613"/>
    </location>
</feature>
<dbReference type="InterPro" id="IPR036641">
    <property type="entry name" value="HPT_dom_sf"/>
</dbReference>
<dbReference type="GO" id="GO:0000155">
    <property type="term" value="F:phosphorelay sensor kinase activity"/>
    <property type="evidence" value="ECO:0007669"/>
    <property type="project" value="InterPro"/>
</dbReference>
<dbReference type="InterPro" id="IPR042240">
    <property type="entry name" value="CHASE_sf"/>
</dbReference>
<evidence type="ECO:0000259" key="19">
    <source>
        <dbReference type="PROSITE" id="PS50110"/>
    </source>
</evidence>
<evidence type="ECO:0000256" key="12">
    <source>
        <dbReference type="ARBA" id="ARBA00023012"/>
    </source>
</evidence>
<dbReference type="SMART" id="SM00388">
    <property type="entry name" value="HisKA"/>
    <property type="match status" value="1"/>
</dbReference>
<evidence type="ECO:0000256" key="15">
    <source>
        <dbReference type="PROSITE-ProRule" id="PRU00169"/>
    </source>
</evidence>
<dbReference type="CDD" id="cd16922">
    <property type="entry name" value="HATPase_EvgS-ArcB-TorS-like"/>
    <property type="match status" value="1"/>
</dbReference>
<dbReference type="PANTHER" id="PTHR43047">
    <property type="entry name" value="TWO-COMPONENT HISTIDINE PROTEIN KINASE"/>
    <property type="match status" value="1"/>
</dbReference>
<dbReference type="InterPro" id="IPR004358">
    <property type="entry name" value="Sig_transdc_His_kin-like_C"/>
</dbReference>
<dbReference type="PROSITE" id="PS50894">
    <property type="entry name" value="HPT"/>
    <property type="match status" value="1"/>
</dbReference>
<evidence type="ECO:0000259" key="21">
    <source>
        <dbReference type="PROSITE" id="PS50113"/>
    </source>
</evidence>
<keyword evidence="6 15" id="KW-0597">Phosphoprotein</keyword>
<dbReference type="InterPro" id="IPR006189">
    <property type="entry name" value="CHASE_dom"/>
</dbReference>
<proteinExistence type="predicted"/>
<evidence type="ECO:0000256" key="2">
    <source>
        <dbReference type="ARBA" id="ARBA00004429"/>
    </source>
</evidence>
<feature type="modified residue" description="4-aspartylphosphate" evidence="15">
    <location>
        <position position="1323"/>
    </location>
</feature>
<feature type="domain" description="PAS" evidence="20">
    <location>
        <begin position="487"/>
        <end position="542"/>
    </location>
</feature>
<dbReference type="Gene3D" id="3.30.450.20">
    <property type="entry name" value="PAS domain"/>
    <property type="match status" value="5"/>
</dbReference>
<feature type="domain" description="PAC" evidence="21">
    <location>
        <begin position="817"/>
        <end position="869"/>
    </location>
</feature>
<sequence length="1584" mass="179363">MKNTTKPIQRKTYKLFIALPLLLAISGVTLTGLYWQQVRINQENNAQQDFEHQFERLVFLIQDKIEDSEQVLRSIVGLFASSEHVNRQEFQQFITGLGIQNYFPGVNAFGFAPLIERSALNAHIEAVRAEGLPGYRVWPEMPNDMHAPIVYIEPFDAQNRQALGYDSYSERSRRMAMDRARDSGRAAMTAKTILIHEPAAEAQPGYILYMPVYNPVTSGNADLPESNRKFIGWVFSAVRIKDMMQNLLSRPQFNLCPSLSLKIHDGITTTPEHLLYAQNSDTALDDRSLSRRLTLAGNTWTVTATMPPECATESASHQPLWIALAGLGMTLLLTLIAAILPHHYLLIQRYLGQKESLQEYASLLRIAERLGRMGGWSVDLSSNRLKWSDTVAAIHDKPSGYSPTLEEGISFYTPEWRDKIREVFGLCATQGIAFDEEMEIVTATSRRVWVRAIGEAVRDGTGKIVKVQGAFQDISEKKRTELALRDSERRFRFLFEQTPSIAVQGYDEERRVTFWNRASEALYGYTREEALGRRLEDLIIPDPMHEEIITHINSWIAGDPGIPAAEFTLRRKDGTPVTVFTNHVMQEGPAGKEIYCIDIDLTERKRIEEALQEREERFRIASTIANDLVYSCKKGRDGYFRLDWMLGNAEAIFGDDNDALMALGCWRHYVMPEDQMLFSRSITALEQGKSSHVVLSIKHRNGERRYIQSAAYVETKHTDDGQPVLFGALEDITARIQMEMELTHSYELMRYVIEHNRGGIVIHDRDLKYLYVSQRYLDDYRVSDPDIIGKHHYEVFPNLPQKWRDVHQKALQGIVCFADEDTYLREDGSVEWVQWECLPWYNADGSIGGIIIYTEMITERKQAEDQLKKLALAVEQSPESIVITNADAQIEYVNQAFSANTGYLLDDVLLRNPRILHSGKTPKTNYEAMWQTLTRGETWKGEFYNQRKDGSEYIEFAVITPLRQQDGTITHYVAVKEDITERKRIATELDKYRNHLETLVESRTAELQTARQQAEVANRAKSAFIANMSHEIRTPLNAILGLAHLMRIDATAAQSGRLNKIEIAGRHLLSIINDILDLSKIEAGKMQLNHVDFHLSAVLDHVRSLIGESAHAKNLTITLDDDLVPEWLYGDVTRLRQALLNLASNAVKFTEQGRIDIRAKLLEVHDNDLRVRFEVQDSGIGLEAEQLQRLFRPFTQADESITRQYGGTGLGLSITLRLAELMGGEAGAESEPGQGSTFWFTVHLQKGHGVLPAAAEAGSIDAEQQLRDTRRGRRVLLAEDNPINREVALELLHGVGLSVDVAEDGIAAVEKAKRQHYDLVLMDMQMPNMDGLAATLAIRELPDYCETPILAMSANVFDEDRKSCLAVGMNDFIAKPVDLEQFYTTLLKWLPASTKTVRSAYIQTDPVPLSTMLQSDLPQRLLSLFVEHHRDDVQKLHDALQANDTDRLQQLAHALKSAAGNIGAQSLSALASQLEIAVRTKRDNITDLTRDLAQQLEEAMQQWLEVLEVRQTEEIEIDSDRAELIIEPLKALLRIGDIKAIDIAEREAALLRGVLGKTQGNELLHLISIFEWEKALDILERHDD</sequence>
<evidence type="ECO:0000259" key="20">
    <source>
        <dbReference type="PROSITE" id="PS50112"/>
    </source>
</evidence>
<evidence type="ECO:0000256" key="14">
    <source>
        <dbReference type="PROSITE-ProRule" id="PRU00110"/>
    </source>
</evidence>
<keyword evidence="7" id="KW-0808">Transferase</keyword>
<dbReference type="CDD" id="cd00130">
    <property type="entry name" value="PAS"/>
    <property type="match status" value="4"/>
</dbReference>
<dbReference type="PROSITE" id="PS50113">
    <property type="entry name" value="PAC"/>
    <property type="match status" value="4"/>
</dbReference>
<dbReference type="CDD" id="cd17546">
    <property type="entry name" value="REC_hyHK_CKI1_RcsC-like"/>
    <property type="match status" value="1"/>
</dbReference>
<dbReference type="OrthoDB" id="5555106at2"/>
<dbReference type="Pfam" id="PF13426">
    <property type="entry name" value="PAS_9"/>
    <property type="match status" value="1"/>
</dbReference>
<dbReference type="Pfam" id="PF02518">
    <property type="entry name" value="HATPase_c"/>
    <property type="match status" value="1"/>
</dbReference>
<dbReference type="InterPro" id="IPR036097">
    <property type="entry name" value="HisK_dim/P_sf"/>
</dbReference>
<feature type="domain" description="HPt" evidence="23">
    <location>
        <begin position="1414"/>
        <end position="1510"/>
    </location>
</feature>
<evidence type="ECO:0000313" key="25">
    <source>
        <dbReference type="Proteomes" id="UP000305881"/>
    </source>
</evidence>
<dbReference type="Pfam" id="PF08448">
    <property type="entry name" value="PAS_4"/>
    <property type="match status" value="2"/>
</dbReference>
<evidence type="ECO:0000259" key="22">
    <source>
        <dbReference type="PROSITE" id="PS50839"/>
    </source>
</evidence>
<dbReference type="Pfam" id="PF08447">
    <property type="entry name" value="PAS_3"/>
    <property type="match status" value="1"/>
</dbReference>
<dbReference type="Proteomes" id="UP000305881">
    <property type="component" value="Chromosome"/>
</dbReference>
<dbReference type="InterPro" id="IPR036890">
    <property type="entry name" value="HATPase_C_sf"/>
</dbReference>
<dbReference type="CDD" id="cd00088">
    <property type="entry name" value="HPT"/>
    <property type="match status" value="1"/>
</dbReference>
<dbReference type="SUPFAM" id="SSF52172">
    <property type="entry name" value="CheY-like"/>
    <property type="match status" value="1"/>
</dbReference>
<feature type="domain" description="Response regulatory" evidence="19">
    <location>
        <begin position="1274"/>
        <end position="1390"/>
    </location>
</feature>
<feature type="coiled-coil region" evidence="16">
    <location>
        <begin position="1478"/>
        <end position="1513"/>
    </location>
</feature>
<keyword evidence="9" id="KW-0418">Kinase</keyword>
<feature type="domain" description="Histidine kinase" evidence="18">
    <location>
        <begin position="1027"/>
        <end position="1246"/>
    </location>
</feature>
<evidence type="ECO:0000256" key="1">
    <source>
        <dbReference type="ARBA" id="ARBA00000085"/>
    </source>
</evidence>
<dbReference type="SMART" id="SM00387">
    <property type="entry name" value="HATPase_c"/>
    <property type="match status" value="1"/>
</dbReference>
<dbReference type="PROSITE" id="PS50110">
    <property type="entry name" value="RESPONSE_REGULATORY"/>
    <property type="match status" value="1"/>
</dbReference>
<dbReference type="PROSITE" id="PS50839">
    <property type="entry name" value="CHASE"/>
    <property type="match status" value="1"/>
</dbReference>
<evidence type="ECO:0000256" key="7">
    <source>
        <dbReference type="ARBA" id="ARBA00022679"/>
    </source>
</evidence>
<keyword evidence="16" id="KW-0175">Coiled coil</keyword>
<dbReference type="Gene3D" id="1.10.287.130">
    <property type="match status" value="1"/>
</dbReference>
<evidence type="ECO:0000256" key="3">
    <source>
        <dbReference type="ARBA" id="ARBA00012438"/>
    </source>
</evidence>
<dbReference type="PRINTS" id="PR00344">
    <property type="entry name" value="BCTRLSENSOR"/>
</dbReference>
<keyword evidence="11 17" id="KW-1133">Transmembrane helix</keyword>
<evidence type="ECO:0000256" key="5">
    <source>
        <dbReference type="ARBA" id="ARBA00022519"/>
    </source>
</evidence>